<dbReference type="AlphaFoldDB" id="A0A132HL31"/>
<dbReference type="InterPro" id="IPR005624">
    <property type="entry name" value="PduO/GlcC-like"/>
</dbReference>
<accession>A0A132HL31</accession>
<proteinExistence type="predicted"/>
<protein>
    <submittedName>
        <fullName evidence="1">Uncharacterized protein</fullName>
    </submittedName>
</protein>
<organism evidence="1 2">
    <name type="scientific">Cupriavidus metallidurans</name>
    <dbReference type="NCBI Taxonomy" id="119219"/>
    <lineage>
        <taxon>Bacteria</taxon>
        <taxon>Pseudomonadati</taxon>
        <taxon>Pseudomonadota</taxon>
        <taxon>Betaproteobacteria</taxon>
        <taxon>Burkholderiales</taxon>
        <taxon>Burkholderiaceae</taxon>
        <taxon>Cupriavidus</taxon>
    </lineage>
</organism>
<name>A0A132HL31_9BURK</name>
<evidence type="ECO:0000313" key="1">
    <source>
        <dbReference type="EMBL" id="QBP10473.1"/>
    </source>
</evidence>
<gene>
    <name evidence="1" type="ORF">DDF84_012280</name>
</gene>
<dbReference type="InterPro" id="IPR052517">
    <property type="entry name" value="GlcG_carb_metab_protein"/>
</dbReference>
<dbReference type="PANTHER" id="PTHR34309">
    <property type="entry name" value="SLR1406 PROTEIN"/>
    <property type="match status" value="1"/>
</dbReference>
<dbReference type="InterPro" id="IPR038084">
    <property type="entry name" value="PduO/GlcC-like_sf"/>
</dbReference>
<dbReference type="PANTHER" id="PTHR34309:SF1">
    <property type="entry name" value="PROTEIN GLCG"/>
    <property type="match status" value="1"/>
</dbReference>
<dbReference type="Pfam" id="PF03928">
    <property type="entry name" value="HbpS-like"/>
    <property type="match status" value="1"/>
</dbReference>
<dbReference type="Proteomes" id="UP000253772">
    <property type="component" value="Chromosome c1"/>
</dbReference>
<dbReference type="SUPFAM" id="SSF143744">
    <property type="entry name" value="GlcG-like"/>
    <property type="match status" value="1"/>
</dbReference>
<dbReference type="Gene3D" id="3.30.450.150">
    <property type="entry name" value="Haem-degrading domain"/>
    <property type="match status" value="1"/>
</dbReference>
<evidence type="ECO:0000313" key="2">
    <source>
        <dbReference type="Proteomes" id="UP000253772"/>
    </source>
</evidence>
<dbReference type="GeneID" id="60821126"/>
<dbReference type="EMBL" id="CP037900">
    <property type="protein sequence ID" value="QBP10473.1"/>
    <property type="molecule type" value="Genomic_DNA"/>
</dbReference>
<dbReference type="OrthoDB" id="9800768at2"/>
<dbReference type="OMA" id="NNWAVTI"/>
<dbReference type="RefSeq" id="WP_008642389.1">
    <property type="nucleotide sequence ID" value="NZ_CP026544.1"/>
</dbReference>
<reference evidence="1 2" key="1">
    <citation type="submission" date="2019-03" db="EMBL/GenBank/DDBJ databases">
        <title>Comparative insights into the high quality Complete genome sequence of highly metal resistant Cupriavidus metallidurans strain BS1 isolated from a gold-copper mine.</title>
        <authorList>
            <person name="Mazhar H.S."/>
            <person name="Rensing C."/>
        </authorList>
    </citation>
    <scope>NUCLEOTIDE SEQUENCE [LARGE SCALE GENOMIC DNA]</scope>
    <source>
        <strain evidence="1 2">BS1</strain>
    </source>
</reference>
<sequence length="135" mass="14013">MQQKTVLTADDVKKVMAAAEAEALANNWAVTIVVVDDGGHPLAMQRLDGVAPISAYIATEKARTASLGRRESKIYEDMINNGRYSFMTAPVLNGMLEGGVPIVANGQVVGAVGVSGVKSTEDAQIARAGIASLGL</sequence>